<reference evidence="1" key="1">
    <citation type="journal article" date="2023" name="G3 (Bethesda)">
        <title>A reference genome for the long-term kleptoplast-retaining sea slug Elysia crispata morphotype clarki.</title>
        <authorList>
            <person name="Eastman K.E."/>
            <person name="Pendleton A.L."/>
            <person name="Shaikh M.A."/>
            <person name="Suttiyut T."/>
            <person name="Ogas R."/>
            <person name="Tomko P."/>
            <person name="Gavelis G."/>
            <person name="Widhalm J.R."/>
            <person name="Wisecaver J.H."/>
        </authorList>
    </citation>
    <scope>NUCLEOTIDE SEQUENCE</scope>
    <source>
        <strain evidence="1">ECLA1</strain>
    </source>
</reference>
<accession>A0AAE0YEZ8</accession>
<dbReference type="AlphaFoldDB" id="A0AAE0YEZ8"/>
<keyword evidence="2" id="KW-1185">Reference proteome</keyword>
<protein>
    <submittedName>
        <fullName evidence="1">Uncharacterized protein</fullName>
    </submittedName>
</protein>
<dbReference type="Proteomes" id="UP001283361">
    <property type="component" value="Unassembled WGS sequence"/>
</dbReference>
<evidence type="ECO:0000313" key="1">
    <source>
        <dbReference type="EMBL" id="KAK3743062.1"/>
    </source>
</evidence>
<evidence type="ECO:0000313" key="2">
    <source>
        <dbReference type="Proteomes" id="UP001283361"/>
    </source>
</evidence>
<comment type="caution">
    <text evidence="1">The sequence shown here is derived from an EMBL/GenBank/DDBJ whole genome shotgun (WGS) entry which is preliminary data.</text>
</comment>
<sequence length="143" mass="15871">MVFKQFLEKKPSKTCYGLLWTTRVRLECLTLFATIVFTKRPLGSRLRAIIFPFSASGLLTSGEELSGTITPTGRRRPAGATTRKLELVVLANTTAVWGETVEWVSLEKGKSQTKEQELQGGERGIGRKGITLSERLDLSEVLE</sequence>
<dbReference type="EMBL" id="JAWDGP010006323">
    <property type="protein sequence ID" value="KAK3743062.1"/>
    <property type="molecule type" value="Genomic_DNA"/>
</dbReference>
<organism evidence="1 2">
    <name type="scientific">Elysia crispata</name>
    <name type="common">lettuce slug</name>
    <dbReference type="NCBI Taxonomy" id="231223"/>
    <lineage>
        <taxon>Eukaryota</taxon>
        <taxon>Metazoa</taxon>
        <taxon>Spiralia</taxon>
        <taxon>Lophotrochozoa</taxon>
        <taxon>Mollusca</taxon>
        <taxon>Gastropoda</taxon>
        <taxon>Heterobranchia</taxon>
        <taxon>Euthyneura</taxon>
        <taxon>Panpulmonata</taxon>
        <taxon>Sacoglossa</taxon>
        <taxon>Placobranchoidea</taxon>
        <taxon>Plakobranchidae</taxon>
        <taxon>Elysia</taxon>
    </lineage>
</organism>
<proteinExistence type="predicted"/>
<name>A0AAE0YEZ8_9GAST</name>
<gene>
    <name evidence="1" type="ORF">RRG08_063928</name>
</gene>